<sequence>MVYFLVGVAGTFGAILRYLIGVSLLTNSLFPYATLSINLIGSFLLTWLTTRLLKKTSWPSHITTAIGTGFVGSFTTFSTLSVETVKLFQNGAILLGLLYVFVSIVGGLLMSRLGFNIVGEEVQKS</sequence>
<dbReference type="OrthoDB" id="9815830at2"/>
<evidence type="ECO:0000256" key="6">
    <source>
        <dbReference type="ARBA" id="ARBA00023303"/>
    </source>
</evidence>
<dbReference type="PANTHER" id="PTHR28259">
    <property type="entry name" value="FLUORIDE EXPORT PROTEIN 1-RELATED"/>
    <property type="match status" value="1"/>
</dbReference>
<keyword evidence="3 10" id="KW-0812">Transmembrane</keyword>
<evidence type="ECO:0000256" key="10">
    <source>
        <dbReference type="HAMAP-Rule" id="MF_00454"/>
    </source>
</evidence>
<dbReference type="GO" id="GO:0062054">
    <property type="term" value="F:fluoride channel activity"/>
    <property type="evidence" value="ECO:0007669"/>
    <property type="project" value="UniProtKB-UniRule"/>
</dbReference>
<keyword evidence="4 10" id="KW-1133">Transmembrane helix</keyword>
<evidence type="ECO:0000256" key="4">
    <source>
        <dbReference type="ARBA" id="ARBA00022989"/>
    </source>
</evidence>
<feature type="transmembrane region" description="Helical" evidence="10">
    <location>
        <begin position="62"/>
        <end position="80"/>
    </location>
</feature>
<keyword evidence="10" id="KW-0479">Metal-binding</keyword>
<dbReference type="AlphaFoldDB" id="A0A366IFR9"/>
<keyword evidence="2 10" id="KW-1003">Cell membrane</keyword>
<evidence type="ECO:0000256" key="7">
    <source>
        <dbReference type="ARBA" id="ARBA00035120"/>
    </source>
</evidence>
<keyword evidence="10" id="KW-0406">Ion transport</keyword>
<evidence type="ECO:0000256" key="8">
    <source>
        <dbReference type="ARBA" id="ARBA00035585"/>
    </source>
</evidence>
<dbReference type="GO" id="GO:0005886">
    <property type="term" value="C:plasma membrane"/>
    <property type="evidence" value="ECO:0007669"/>
    <property type="project" value="UniProtKB-SubCell"/>
</dbReference>
<organism evidence="11 12">
    <name type="scientific">Alkalibaculum bacchi</name>
    <dbReference type="NCBI Taxonomy" id="645887"/>
    <lineage>
        <taxon>Bacteria</taxon>
        <taxon>Bacillati</taxon>
        <taxon>Bacillota</taxon>
        <taxon>Clostridia</taxon>
        <taxon>Eubacteriales</taxon>
        <taxon>Eubacteriaceae</taxon>
        <taxon>Alkalibaculum</taxon>
    </lineage>
</organism>
<dbReference type="PANTHER" id="PTHR28259:SF1">
    <property type="entry name" value="FLUORIDE EXPORT PROTEIN 1-RELATED"/>
    <property type="match status" value="1"/>
</dbReference>
<dbReference type="Proteomes" id="UP000253490">
    <property type="component" value="Unassembled WGS sequence"/>
</dbReference>
<keyword evidence="5 10" id="KW-0472">Membrane</keyword>
<dbReference type="GO" id="GO:0140114">
    <property type="term" value="P:cellular detoxification of fluoride"/>
    <property type="evidence" value="ECO:0007669"/>
    <property type="project" value="UniProtKB-UniRule"/>
</dbReference>
<gene>
    <name evidence="10" type="primary">fluC</name>
    <name evidence="10" type="synonym">crcB</name>
    <name evidence="11" type="ORF">DES36_101243</name>
</gene>
<evidence type="ECO:0000256" key="2">
    <source>
        <dbReference type="ARBA" id="ARBA00022475"/>
    </source>
</evidence>
<dbReference type="HAMAP" id="MF_00454">
    <property type="entry name" value="FluC"/>
    <property type="match status" value="1"/>
</dbReference>
<keyword evidence="10" id="KW-0915">Sodium</keyword>
<protein>
    <recommendedName>
        <fullName evidence="10">Fluoride-specific ion channel FluC</fullName>
    </recommendedName>
</protein>
<feature type="binding site" evidence="10">
    <location>
        <position position="72"/>
    </location>
    <ligand>
        <name>Na(+)</name>
        <dbReference type="ChEBI" id="CHEBI:29101"/>
        <note>structural</note>
    </ligand>
</feature>
<dbReference type="EMBL" id="QNRX01000001">
    <property type="protein sequence ID" value="RBP70186.1"/>
    <property type="molecule type" value="Genomic_DNA"/>
</dbReference>
<comment type="similarity">
    <text evidence="7 10">Belongs to the fluoride channel Fluc/FEX (TC 1.A.43) family.</text>
</comment>
<evidence type="ECO:0000256" key="1">
    <source>
        <dbReference type="ARBA" id="ARBA00004651"/>
    </source>
</evidence>
<comment type="catalytic activity">
    <reaction evidence="8">
        <text>fluoride(in) = fluoride(out)</text>
        <dbReference type="Rhea" id="RHEA:76159"/>
        <dbReference type="ChEBI" id="CHEBI:17051"/>
    </reaction>
    <physiologicalReaction direction="left-to-right" evidence="8">
        <dbReference type="Rhea" id="RHEA:76160"/>
    </physiologicalReaction>
</comment>
<name>A0A366IFR9_9FIRM</name>
<comment type="function">
    <text evidence="9 10">Fluoride-specific ion channel. Important for reducing fluoride concentration in the cell, thus reducing its toxicity.</text>
</comment>
<comment type="subcellular location">
    <subcellularLocation>
        <location evidence="1 10">Cell membrane</location>
        <topology evidence="1 10">Multi-pass membrane protein</topology>
    </subcellularLocation>
</comment>
<evidence type="ECO:0000256" key="9">
    <source>
        <dbReference type="ARBA" id="ARBA00049940"/>
    </source>
</evidence>
<dbReference type="InterPro" id="IPR003691">
    <property type="entry name" value="FluC"/>
</dbReference>
<evidence type="ECO:0000313" key="12">
    <source>
        <dbReference type="Proteomes" id="UP000253490"/>
    </source>
</evidence>
<evidence type="ECO:0000256" key="3">
    <source>
        <dbReference type="ARBA" id="ARBA00022692"/>
    </source>
</evidence>
<dbReference type="GO" id="GO:0046872">
    <property type="term" value="F:metal ion binding"/>
    <property type="evidence" value="ECO:0007669"/>
    <property type="project" value="UniProtKB-KW"/>
</dbReference>
<comment type="caution">
    <text evidence="11">The sequence shown here is derived from an EMBL/GenBank/DDBJ whole genome shotgun (WGS) entry which is preliminary data.</text>
</comment>
<dbReference type="NCBIfam" id="TIGR00494">
    <property type="entry name" value="crcB"/>
    <property type="match status" value="1"/>
</dbReference>
<proteinExistence type="inferred from homology"/>
<keyword evidence="12" id="KW-1185">Reference proteome</keyword>
<comment type="activity regulation">
    <text evidence="10">Na(+) is not transported, but it plays an essential structural role and its presence is essential for fluoride channel function.</text>
</comment>
<feature type="transmembrane region" description="Helical" evidence="10">
    <location>
        <begin position="29"/>
        <end position="50"/>
    </location>
</feature>
<reference evidence="11 12" key="1">
    <citation type="submission" date="2018-06" db="EMBL/GenBank/DDBJ databases">
        <title>Genomic Encyclopedia of Type Strains, Phase IV (KMG-IV): sequencing the most valuable type-strain genomes for metagenomic binning, comparative biology and taxonomic classification.</title>
        <authorList>
            <person name="Goeker M."/>
        </authorList>
    </citation>
    <scope>NUCLEOTIDE SEQUENCE [LARGE SCALE GENOMIC DNA]</scope>
    <source>
        <strain evidence="11 12">DSM 22112</strain>
    </source>
</reference>
<dbReference type="RefSeq" id="WP_113919393.1">
    <property type="nucleotide sequence ID" value="NZ_QNRX01000001.1"/>
</dbReference>
<dbReference type="Pfam" id="PF02537">
    <property type="entry name" value="CRCB"/>
    <property type="match status" value="1"/>
</dbReference>
<feature type="binding site" evidence="10">
    <location>
        <position position="75"/>
    </location>
    <ligand>
        <name>Na(+)</name>
        <dbReference type="ChEBI" id="CHEBI:29101"/>
        <note>structural</note>
    </ligand>
</feature>
<evidence type="ECO:0000313" key="11">
    <source>
        <dbReference type="EMBL" id="RBP70186.1"/>
    </source>
</evidence>
<keyword evidence="10" id="KW-0813">Transport</keyword>
<evidence type="ECO:0000256" key="5">
    <source>
        <dbReference type="ARBA" id="ARBA00023136"/>
    </source>
</evidence>
<accession>A0A366IFR9</accession>
<feature type="transmembrane region" description="Helical" evidence="10">
    <location>
        <begin position="92"/>
        <end position="115"/>
    </location>
</feature>
<keyword evidence="6 10" id="KW-0407">Ion channel</keyword>